<dbReference type="Pfam" id="PF08100">
    <property type="entry name" value="Dimerisation"/>
    <property type="match status" value="1"/>
</dbReference>
<keyword evidence="2" id="KW-0808">Transferase</keyword>
<dbReference type="PANTHER" id="PTHR43861:SF1">
    <property type="entry name" value="TRANS-ACONITATE 2-METHYLTRANSFERASE"/>
    <property type="match status" value="1"/>
</dbReference>
<evidence type="ECO:0000313" key="2">
    <source>
        <dbReference type="EMBL" id="PKX87378.1"/>
    </source>
</evidence>
<feature type="domain" description="O-methyltransferase dimerisation" evidence="1">
    <location>
        <begin position="8"/>
        <end position="80"/>
    </location>
</feature>
<proteinExistence type="predicted"/>
<dbReference type="SUPFAM" id="SSF46785">
    <property type="entry name" value="Winged helix' DNA-binding domain"/>
    <property type="match status" value="1"/>
</dbReference>
<dbReference type="PANTHER" id="PTHR43861">
    <property type="entry name" value="TRANS-ACONITATE 2-METHYLTRANSFERASE-RELATED"/>
    <property type="match status" value="1"/>
</dbReference>
<sequence length="328" mass="36147">MNPLETLWQLAASSVQADALHLALEQQIFDRLEDLTTPEQLAEALGWQPEKTGFLLEILWSMQLLTRHHGGYRTASASAAVLCRSSPHFLGDAWRFRLTSLRQFGQGLSDGMHLPLPTQLSELPRDAAWANAAEQQIAQEQRAITADLADQLLSGLPDFPQIRHVLDLGGGPGWVAITLALRHAQISGTVYDLPRTAAVAQRNIDDAGLSARLSAQSGAFPSEKYDLIWSSSFLHFVEDIPAMLATLYNALTSEGTLVLAQAEIAEEADDAAPVLPFYLPMQMSGRHVTQEGQLTQWLMEAGFTSVETRRHQAFPMAPLNVLIARRHR</sequence>
<dbReference type="GO" id="GO:0008168">
    <property type="term" value="F:methyltransferase activity"/>
    <property type="evidence" value="ECO:0007669"/>
    <property type="project" value="UniProtKB-KW"/>
</dbReference>
<dbReference type="InterPro" id="IPR036388">
    <property type="entry name" value="WH-like_DNA-bd_sf"/>
</dbReference>
<evidence type="ECO:0000313" key="3">
    <source>
        <dbReference type="Proteomes" id="UP000234468"/>
    </source>
</evidence>
<dbReference type="GO" id="GO:0032259">
    <property type="term" value="P:methylation"/>
    <property type="evidence" value="ECO:0007669"/>
    <property type="project" value="UniProtKB-KW"/>
</dbReference>
<evidence type="ECO:0000259" key="1">
    <source>
        <dbReference type="Pfam" id="PF08100"/>
    </source>
</evidence>
<dbReference type="Gene3D" id="3.40.50.150">
    <property type="entry name" value="Vaccinia Virus protein VP39"/>
    <property type="match status" value="1"/>
</dbReference>
<dbReference type="PIRSF" id="PIRSF005739">
    <property type="entry name" value="O-mtase"/>
    <property type="match status" value="1"/>
</dbReference>
<dbReference type="CDD" id="cd02440">
    <property type="entry name" value="AdoMet_MTases"/>
    <property type="match status" value="1"/>
</dbReference>
<dbReference type="PROSITE" id="PS51683">
    <property type="entry name" value="SAM_OMT_II"/>
    <property type="match status" value="1"/>
</dbReference>
<keyword evidence="2" id="KW-0489">Methyltransferase</keyword>
<keyword evidence="3" id="KW-1185">Reference proteome</keyword>
<name>A0ABX4SCD0_9GAMM</name>
<accession>A0ABX4SCD0</accession>
<dbReference type="RefSeq" id="WP_048261087.1">
    <property type="nucleotide sequence ID" value="NZ_AODU01000012.1"/>
</dbReference>
<dbReference type="Pfam" id="PF13489">
    <property type="entry name" value="Methyltransf_23"/>
    <property type="match status" value="1"/>
</dbReference>
<dbReference type="InterPro" id="IPR036390">
    <property type="entry name" value="WH_DNA-bd_sf"/>
</dbReference>
<protein>
    <submittedName>
        <fullName evidence="2">SAM-dependent methyltransferase</fullName>
    </submittedName>
</protein>
<reference evidence="2 3" key="1">
    <citation type="submission" date="2016-04" db="EMBL/GenBank/DDBJ databases">
        <title>New species of Pectobacterium.</title>
        <authorList>
            <person name="Waleron M."/>
            <person name="Misztak A.E."/>
            <person name="Waleron K."/>
        </authorList>
    </citation>
    <scope>NUCLEOTIDE SEQUENCE [LARGE SCALE GENOMIC DNA]</scope>
    <source>
        <strain evidence="2 3">IFB5232</strain>
    </source>
</reference>
<comment type="caution">
    <text evidence="2">The sequence shown here is derived from an EMBL/GenBank/DDBJ whole genome shotgun (WGS) entry which is preliminary data.</text>
</comment>
<dbReference type="InterPro" id="IPR016461">
    <property type="entry name" value="COMT-like"/>
</dbReference>
<organism evidence="2 3">
    <name type="scientific">Pectobacterium peruviense</name>
    <dbReference type="NCBI Taxonomy" id="2066479"/>
    <lineage>
        <taxon>Bacteria</taxon>
        <taxon>Pseudomonadati</taxon>
        <taxon>Pseudomonadota</taxon>
        <taxon>Gammaproteobacteria</taxon>
        <taxon>Enterobacterales</taxon>
        <taxon>Pectobacteriaceae</taxon>
        <taxon>Pectobacterium</taxon>
    </lineage>
</organism>
<dbReference type="InterPro" id="IPR029063">
    <property type="entry name" value="SAM-dependent_MTases_sf"/>
</dbReference>
<dbReference type="EMBL" id="LXFV01000004">
    <property type="protein sequence ID" value="PKX87378.1"/>
    <property type="molecule type" value="Genomic_DNA"/>
</dbReference>
<dbReference type="InterPro" id="IPR012967">
    <property type="entry name" value="COMT_dimerisation"/>
</dbReference>
<gene>
    <name evidence="2" type="ORF">A0G03_06285</name>
</gene>
<dbReference type="Proteomes" id="UP000234468">
    <property type="component" value="Unassembled WGS sequence"/>
</dbReference>
<dbReference type="Gene3D" id="1.10.10.10">
    <property type="entry name" value="Winged helix-like DNA-binding domain superfamily/Winged helix DNA-binding domain"/>
    <property type="match status" value="1"/>
</dbReference>
<dbReference type="SUPFAM" id="SSF53335">
    <property type="entry name" value="S-adenosyl-L-methionine-dependent methyltransferases"/>
    <property type="match status" value="1"/>
</dbReference>